<feature type="region of interest" description="Disordered" evidence="1">
    <location>
        <begin position="442"/>
        <end position="599"/>
    </location>
</feature>
<feature type="compositionally biased region" description="Low complexity" evidence="1">
    <location>
        <begin position="626"/>
        <end position="636"/>
    </location>
</feature>
<dbReference type="InterPro" id="IPR044039">
    <property type="entry name" value="DUF5745"/>
</dbReference>
<feature type="region of interest" description="Disordered" evidence="1">
    <location>
        <begin position="612"/>
        <end position="642"/>
    </location>
</feature>
<organism evidence="3 4">
    <name type="scientific">Ridgeia piscesae</name>
    <name type="common">Tubeworm</name>
    <dbReference type="NCBI Taxonomy" id="27915"/>
    <lineage>
        <taxon>Eukaryota</taxon>
        <taxon>Metazoa</taxon>
        <taxon>Spiralia</taxon>
        <taxon>Lophotrochozoa</taxon>
        <taxon>Annelida</taxon>
        <taxon>Polychaeta</taxon>
        <taxon>Sedentaria</taxon>
        <taxon>Canalipalpata</taxon>
        <taxon>Sabellida</taxon>
        <taxon>Siboglinidae</taxon>
        <taxon>Ridgeia</taxon>
    </lineage>
</organism>
<protein>
    <recommendedName>
        <fullName evidence="2">DUF5745 domain-containing protein</fullName>
    </recommendedName>
</protein>
<sequence length="910" mass="99842">MDILNTSLSHITGEDVVDGDQLAIGNLLEVFHGLLEYIMDRIGSDISSDADEDIHLRDLEDPDLVTPEVIDDILERELGHGYRTERSRSSYRRDSDRSDNTDELIALGQVSRATQSGSSANNTADVVALGDSRYLPSSGSKRGHRRRQPEDSRSGNLADVSSELHTDTSCEQQRRRGEVSAHTWPSTIAPSSADVSASRLSHTAPTASVSAVSQPPLNQSNASSMSMPQPLTTQDFHRANPGEFSSIGLRPHPDSFSASLPAGGTTEDRPGTHHTFTHHLYHHYNTHTAHGLGRPSTDFSSSLPVPSAVATLLQKEAQGHQRHTLPSALASSNLADPYVSSLSDGHIRPTTTSVPASVSATQRASDSYGQSAGSSRLYDTVDTAELMKSLSSQGTKTAGGQVRGPLADSTDAELSEALRTTLNKMKEDAQLVDRLVRTHVNDVQSGDNLRPRVTPDPAVQGILSPGKRQDKSQHKVSFQKARSAESSVYGEQDTVLGERGTVPGEEGLLSRSNGHSSSGAGRPWTGGEDRNRTTSSLWSSETTSSTALSANELAARRQLSDPSLDQDGRRNVGPRRQENVPPRTFPENVPPKTFPENVPPRTFQEYLQKYYAQQPSHASRSDDESSYYSDGVVDYGDSGEEEEDGFEAAMQREVGEMKKKAKSVRFDDILDCGALGQMGGIRRSLLREDQRCRLKTQEQEFKKKTTGGRPVKSKVSSKTGGTKSVLLPRQRGRTRSVLPRDRKRSASASPTVGTRQQAPDADIDMLPWLLSEFLYNVVVSDADTDMLPWLLSESLYNVVVSDSDTDMLPWLLSEFLYNVTVSDSDTDMLPWLLSEFPFLYLSPETVHDLWRKSSRQLELMSRAESDVQRKKSKAQVEVLVQSAGVSLWHQLGQLFEVCQAEVTCTLPFHY</sequence>
<evidence type="ECO:0000256" key="1">
    <source>
        <dbReference type="SAM" id="MobiDB-lite"/>
    </source>
</evidence>
<feature type="compositionally biased region" description="Basic and acidic residues" evidence="1">
    <location>
        <begin position="162"/>
        <end position="179"/>
    </location>
</feature>
<evidence type="ECO:0000259" key="2">
    <source>
        <dbReference type="Pfam" id="PF19016"/>
    </source>
</evidence>
<dbReference type="Pfam" id="PF19016">
    <property type="entry name" value="DUF5745"/>
    <property type="match status" value="1"/>
</dbReference>
<dbReference type="Proteomes" id="UP001209878">
    <property type="component" value="Unassembled WGS sequence"/>
</dbReference>
<keyword evidence="4" id="KW-1185">Reference proteome</keyword>
<dbReference type="InterPro" id="IPR026619">
    <property type="entry name" value="CEP95"/>
</dbReference>
<feature type="compositionally biased region" description="Low complexity" evidence="1">
    <location>
        <begin position="533"/>
        <end position="553"/>
    </location>
</feature>
<feature type="compositionally biased region" description="Low complexity" evidence="1">
    <location>
        <begin position="713"/>
        <end position="725"/>
    </location>
</feature>
<feature type="compositionally biased region" description="Polar residues" evidence="1">
    <location>
        <begin position="746"/>
        <end position="757"/>
    </location>
</feature>
<feature type="compositionally biased region" description="Basic and acidic residues" evidence="1">
    <location>
        <begin position="566"/>
        <end position="578"/>
    </location>
</feature>
<feature type="domain" description="DUF5745" evidence="2">
    <location>
        <begin position="2"/>
        <end position="34"/>
    </location>
</feature>
<evidence type="ECO:0000313" key="3">
    <source>
        <dbReference type="EMBL" id="KAK2184387.1"/>
    </source>
</evidence>
<dbReference type="PANTHER" id="PTHR22545:SF0">
    <property type="entry name" value="CENTROSOMAL PROTEIN OF 95 KDA"/>
    <property type="match status" value="1"/>
</dbReference>
<dbReference type="PANTHER" id="PTHR22545">
    <property type="entry name" value="CENTROSOMAL PROTEIN OF 95 KDA"/>
    <property type="match status" value="1"/>
</dbReference>
<feature type="region of interest" description="Disordered" evidence="1">
    <location>
        <begin position="339"/>
        <end position="374"/>
    </location>
</feature>
<feature type="compositionally biased region" description="Low complexity" evidence="1">
    <location>
        <begin position="349"/>
        <end position="361"/>
    </location>
</feature>
<dbReference type="GO" id="GO:0005813">
    <property type="term" value="C:centrosome"/>
    <property type="evidence" value="ECO:0007669"/>
    <property type="project" value="InterPro"/>
</dbReference>
<feature type="region of interest" description="Disordered" evidence="1">
    <location>
        <begin position="697"/>
        <end position="757"/>
    </location>
</feature>
<proteinExistence type="predicted"/>
<feature type="compositionally biased region" description="Polar residues" evidence="1">
    <location>
        <begin position="362"/>
        <end position="374"/>
    </location>
</feature>
<dbReference type="EMBL" id="JAODUO010000267">
    <property type="protein sequence ID" value="KAK2184387.1"/>
    <property type="molecule type" value="Genomic_DNA"/>
</dbReference>
<gene>
    <name evidence="3" type="ORF">NP493_267g00009</name>
</gene>
<feature type="compositionally biased region" description="Polar residues" evidence="1">
    <location>
        <begin position="510"/>
        <end position="519"/>
    </location>
</feature>
<accession>A0AAD9NXP1</accession>
<feature type="region of interest" description="Disordered" evidence="1">
    <location>
        <begin position="81"/>
        <end position="100"/>
    </location>
</feature>
<dbReference type="GO" id="GO:0000922">
    <property type="term" value="C:spindle pole"/>
    <property type="evidence" value="ECO:0007669"/>
    <property type="project" value="InterPro"/>
</dbReference>
<evidence type="ECO:0000313" key="4">
    <source>
        <dbReference type="Proteomes" id="UP001209878"/>
    </source>
</evidence>
<reference evidence="3" key="1">
    <citation type="journal article" date="2023" name="Mol. Biol. Evol.">
        <title>Third-Generation Sequencing Reveals the Adaptive Role of the Epigenome in Three Deep-Sea Polychaetes.</title>
        <authorList>
            <person name="Perez M."/>
            <person name="Aroh O."/>
            <person name="Sun Y."/>
            <person name="Lan Y."/>
            <person name="Juniper S.K."/>
            <person name="Young C.R."/>
            <person name="Angers B."/>
            <person name="Qian P.Y."/>
        </authorList>
    </citation>
    <scope>NUCLEOTIDE SEQUENCE</scope>
    <source>
        <strain evidence="3">R07B-5</strain>
    </source>
</reference>
<comment type="caution">
    <text evidence="3">The sequence shown here is derived from an EMBL/GenBank/DDBJ whole genome shotgun (WGS) entry which is preliminary data.</text>
</comment>
<dbReference type="AlphaFoldDB" id="A0AAD9NXP1"/>
<feature type="compositionally biased region" description="Polar residues" evidence="1">
    <location>
        <begin position="183"/>
        <end position="234"/>
    </location>
</feature>
<feature type="region of interest" description="Disordered" evidence="1">
    <location>
        <begin position="130"/>
        <end position="275"/>
    </location>
</feature>
<name>A0AAD9NXP1_RIDPI</name>